<comment type="caution">
    <text evidence="1">The sequence shown here is derived from an EMBL/GenBank/DDBJ whole genome shotgun (WGS) entry which is preliminary data.</text>
</comment>
<dbReference type="Proteomes" id="UP001303046">
    <property type="component" value="Unassembled WGS sequence"/>
</dbReference>
<sequence length="180" mass="21386">MLQKALRKQEENALSVIERSIERVMLGVSRFTQVMDGIRSSVPHQRSRIRDAAFAKYSKIRWAGRVMRFSDNRCTKAVSDLVLRDIKRTTERPPTRWSDFFTKSLKEKFDALRVPRERRNHWATLTCERDKWKDYWRPLDQFEEDRELGRSTDGVLSLEISWNAPPLCTRRICKRAAKNQ</sequence>
<dbReference type="EMBL" id="JAVFWL010000003">
    <property type="protein sequence ID" value="KAK6739903.1"/>
    <property type="molecule type" value="Genomic_DNA"/>
</dbReference>
<evidence type="ECO:0000313" key="2">
    <source>
        <dbReference type="Proteomes" id="UP001303046"/>
    </source>
</evidence>
<accession>A0ABR1CNH9</accession>
<keyword evidence="2" id="KW-1185">Reference proteome</keyword>
<organism evidence="1 2">
    <name type="scientific">Necator americanus</name>
    <name type="common">Human hookworm</name>
    <dbReference type="NCBI Taxonomy" id="51031"/>
    <lineage>
        <taxon>Eukaryota</taxon>
        <taxon>Metazoa</taxon>
        <taxon>Ecdysozoa</taxon>
        <taxon>Nematoda</taxon>
        <taxon>Chromadorea</taxon>
        <taxon>Rhabditida</taxon>
        <taxon>Rhabditina</taxon>
        <taxon>Rhabditomorpha</taxon>
        <taxon>Strongyloidea</taxon>
        <taxon>Ancylostomatidae</taxon>
        <taxon>Bunostominae</taxon>
        <taxon>Necator</taxon>
    </lineage>
</organism>
<protein>
    <submittedName>
        <fullName evidence="1">Uncharacterized protein</fullName>
    </submittedName>
</protein>
<name>A0ABR1CNH9_NECAM</name>
<gene>
    <name evidence="1" type="primary">Necator_chrIII.g9176</name>
    <name evidence="1" type="ORF">RB195_008411</name>
</gene>
<proteinExistence type="predicted"/>
<evidence type="ECO:0000313" key="1">
    <source>
        <dbReference type="EMBL" id="KAK6739903.1"/>
    </source>
</evidence>
<reference evidence="1 2" key="1">
    <citation type="submission" date="2023-08" db="EMBL/GenBank/DDBJ databases">
        <title>A Necator americanus chromosomal reference genome.</title>
        <authorList>
            <person name="Ilik V."/>
            <person name="Petrzelkova K.J."/>
            <person name="Pardy F."/>
            <person name="Fuh T."/>
            <person name="Niatou-Singa F.S."/>
            <person name="Gouil Q."/>
            <person name="Baker L."/>
            <person name="Ritchie M.E."/>
            <person name="Jex A.R."/>
            <person name="Gazzola D."/>
            <person name="Li H."/>
            <person name="Toshio Fujiwara R."/>
            <person name="Zhan B."/>
            <person name="Aroian R.V."/>
            <person name="Pafco B."/>
            <person name="Schwarz E.M."/>
        </authorList>
    </citation>
    <scope>NUCLEOTIDE SEQUENCE [LARGE SCALE GENOMIC DNA]</scope>
    <source>
        <strain evidence="1 2">Aroian</strain>
        <tissue evidence="1">Whole animal</tissue>
    </source>
</reference>